<dbReference type="EMBL" id="MU004485">
    <property type="protein sequence ID" value="KAF2649608.1"/>
    <property type="molecule type" value="Genomic_DNA"/>
</dbReference>
<evidence type="ECO:0000313" key="2">
    <source>
        <dbReference type="EMBL" id="KAF2649608.1"/>
    </source>
</evidence>
<evidence type="ECO:0000259" key="1">
    <source>
        <dbReference type="Pfam" id="PF01636"/>
    </source>
</evidence>
<name>A0A6A6ST54_9PLEO</name>
<feature type="domain" description="Aminoglycoside phosphotransferase" evidence="1">
    <location>
        <begin position="29"/>
        <end position="197"/>
    </location>
</feature>
<dbReference type="OrthoDB" id="2906425at2759"/>
<accession>A0A6A6ST54</accession>
<dbReference type="Gene3D" id="3.90.1200.10">
    <property type="match status" value="1"/>
</dbReference>
<evidence type="ECO:0000313" key="3">
    <source>
        <dbReference type="Proteomes" id="UP000799324"/>
    </source>
</evidence>
<dbReference type="PANTHER" id="PTHR21310">
    <property type="entry name" value="AMINOGLYCOSIDE PHOSPHOTRANSFERASE-RELATED-RELATED"/>
    <property type="match status" value="1"/>
</dbReference>
<proteinExistence type="predicted"/>
<dbReference type="SUPFAM" id="SSF56112">
    <property type="entry name" value="Protein kinase-like (PK-like)"/>
    <property type="match status" value="1"/>
</dbReference>
<dbReference type="Pfam" id="PF01636">
    <property type="entry name" value="APH"/>
    <property type="match status" value="1"/>
</dbReference>
<protein>
    <recommendedName>
        <fullName evidence="1">Aminoglycoside phosphotransferase domain-containing protein</fullName>
    </recommendedName>
</protein>
<organism evidence="2 3">
    <name type="scientific">Lophiostoma macrostomum CBS 122681</name>
    <dbReference type="NCBI Taxonomy" id="1314788"/>
    <lineage>
        <taxon>Eukaryota</taxon>
        <taxon>Fungi</taxon>
        <taxon>Dikarya</taxon>
        <taxon>Ascomycota</taxon>
        <taxon>Pezizomycotina</taxon>
        <taxon>Dothideomycetes</taxon>
        <taxon>Pleosporomycetidae</taxon>
        <taxon>Pleosporales</taxon>
        <taxon>Lophiostomataceae</taxon>
        <taxon>Lophiostoma</taxon>
    </lineage>
</organism>
<dbReference type="PANTHER" id="PTHR21310:SF55">
    <property type="entry name" value="AMINOGLYCOSIDE PHOSPHOTRANSFERASE DOMAIN-CONTAINING PROTEIN"/>
    <property type="match status" value="1"/>
</dbReference>
<dbReference type="InterPro" id="IPR011009">
    <property type="entry name" value="Kinase-like_dom_sf"/>
</dbReference>
<dbReference type="Proteomes" id="UP000799324">
    <property type="component" value="Unassembled WGS sequence"/>
</dbReference>
<dbReference type="AlphaFoldDB" id="A0A6A6ST54"/>
<sequence>MTYQFLKSQHVKNIPLLNEMKQLCGPTDEFQFTLMSRAKGTQLAAIWDRLSAKAKKNYAQQLTSALRELRQFTSPVPQRVDGGPLFDRLIGQCIPLAARCKTYGKTTEEWFAGMAEELRYGLAKRYGTEDTNIIDSKLQDLKSNFPDGAPYVLTHGDLNANNIMVHDGKIVAIIDWEHAGYCPWWVEQYTSLTRNWGGSYDLMRMVWAELSPELDIDAFKNKVGKHISPVIEAYSSCPIVHTGEHDFWYRRAFCKCKPWGGCIMKADWGAELKHSVDYSE</sequence>
<reference evidence="2" key="1">
    <citation type="journal article" date="2020" name="Stud. Mycol.">
        <title>101 Dothideomycetes genomes: a test case for predicting lifestyles and emergence of pathogens.</title>
        <authorList>
            <person name="Haridas S."/>
            <person name="Albert R."/>
            <person name="Binder M."/>
            <person name="Bloem J."/>
            <person name="Labutti K."/>
            <person name="Salamov A."/>
            <person name="Andreopoulos B."/>
            <person name="Baker S."/>
            <person name="Barry K."/>
            <person name="Bills G."/>
            <person name="Bluhm B."/>
            <person name="Cannon C."/>
            <person name="Castanera R."/>
            <person name="Culley D."/>
            <person name="Daum C."/>
            <person name="Ezra D."/>
            <person name="Gonzalez J."/>
            <person name="Henrissat B."/>
            <person name="Kuo A."/>
            <person name="Liang C."/>
            <person name="Lipzen A."/>
            <person name="Lutzoni F."/>
            <person name="Magnuson J."/>
            <person name="Mondo S."/>
            <person name="Nolan M."/>
            <person name="Ohm R."/>
            <person name="Pangilinan J."/>
            <person name="Park H.-J."/>
            <person name="Ramirez L."/>
            <person name="Alfaro M."/>
            <person name="Sun H."/>
            <person name="Tritt A."/>
            <person name="Yoshinaga Y."/>
            <person name="Zwiers L.-H."/>
            <person name="Turgeon B."/>
            <person name="Goodwin S."/>
            <person name="Spatafora J."/>
            <person name="Crous P."/>
            <person name="Grigoriev I."/>
        </authorList>
    </citation>
    <scope>NUCLEOTIDE SEQUENCE</scope>
    <source>
        <strain evidence="2">CBS 122681</strain>
    </source>
</reference>
<dbReference type="InterPro" id="IPR051678">
    <property type="entry name" value="AGP_Transferase"/>
</dbReference>
<gene>
    <name evidence="2" type="ORF">K491DRAFT_708023</name>
</gene>
<dbReference type="InterPro" id="IPR002575">
    <property type="entry name" value="Aminoglycoside_PTrfase"/>
</dbReference>
<keyword evidence="3" id="KW-1185">Reference proteome</keyword>